<evidence type="ECO:0000256" key="1">
    <source>
        <dbReference type="SAM" id="MobiDB-lite"/>
    </source>
</evidence>
<dbReference type="AlphaFoldDB" id="A0A7G3B3X2"/>
<accession>A0A7G3B3X2</accession>
<proteinExistence type="predicted"/>
<sequence length="110" mass="12216">MDSMPSWGHIRTTDVPRHTTNPKFRVSSANLNGSSGSRRNSVVLSSTRLRRGSYPLRTPAASLPPANFTRIVFSRYLLRSKIDSFRRFSFSLPSPPAPPEVVGFLLLSAI</sequence>
<name>A0A7G3B3X2_LUTLO</name>
<organism evidence="2">
    <name type="scientific">Lutzomyia longipalpis</name>
    <name type="common">Sand fly</name>
    <dbReference type="NCBI Taxonomy" id="7200"/>
    <lineage>
        <taxon>Eukaryota</taxon>
        <taxon>Metazoa</taxon>
        <taxon>Ecdysozoa</taxon>
        <taxon>Arthropoda</taxon>
        <taxon>Hexapoda</taxon>
        <taxon>Insecta</taxon>
        <taxon>Pterygota</taxon>
        <taxon>Neoptera</taxon>
        <taxon>Endopterygota</taxon>
        <taxon>Diptera</taxon>
        <taxon>Nematocera</taxon>
        <taxon>Psychodoidea</taxon>
        <taxon>Psychodidae</taxon>
        <taxon>Lutzomyia</taxon>
        <taxon>Lutzomyia</taxon>
    </lineage>
</organism>
<reference evidence="2" key="1">
    <citation type="journal article" date="2020" name="BMC">
        <title>Leishmania infection induces a limited differential gene expression in the sand fly midgut.</title>
        <authorList>
            <person name="Coutinho-Abreu I.V."/>
            <person name="Serafim T.D."/>
            <person name="Meneses C."/>
            <person name="Kamhawi S."/>
            <person name="Oliveira F."/>
            <person name="Valenzuela J.G."/>
        </authorList>
    </citation>
    <scope>NUCLEOTIDE SEQUENCE</scope>
    <source>
        <strain evidence="2">Jacobina</strain>
        <tissue evidence="2">Midgut</tissue>
    </source>
</reference>
<feature type="region of interest" description="Disordered" evidence="1">
    <location>
        <begin position="1"/>
        <end position="42"/>
    </location>
</feature>
<dbReference type="EMBL" id="GITU01010406">
    <property type="protein sequence ID" value="MBC1179109.1"/>
    <property type="molecule type" value="Transcribed_RNA"/>
</dbReference>
<evidence type="ECO:0000313" key="2">
    <source>
        <dbReference type="EMBL" id="MBC1179109.1"/>
    </source>
</evidence>
<protein>
    <submittedName>
        <fullName evidence="2">Uncharacterized protein</fullName>
    </submittedName>
</protein>
<feature type="compositionally biased region" description="Low complexity" evidence="1">
    <location>
        <begin position="26"/>
        <end position="42"/>
    </location>
</feature>